<name>A0ABT4G871_9BACL</name>
<organism evidence="1 2">
    <name type="scientific">Paenibacillus alginolyticus</name>
    <dbReference type="NCBI Taxonomy" id="59839"/>
    <lineage>
        <taxon>Bacteria</taxon>
        <taxon>Bacillati</taxon>
        <taxon>Bacillota</taxon>
        <taxon>Bacilli</taxon>
        <taxon>Bacillales</taxon>
        <taxon>Paenibacillaceae</taxon>
        <taxon>Paenibacillus</taxon>
    </lineage>
</organism>
<dbReference type="EMBL" id="JAMDMX010000012">
    <property type="protein sequence ID" value="MCY9692367.1"/>
    <property type="molecule type" value="Genomic_DNA"/>
</dbReference>
<evidence type="ECO:0000313" key="1">
    <source>
        <dbReference type="EMBL" id="MCY9692367.1"/>
    </source>
</evidence>
<dbReference type="Proteomes" id="UP001527099">
    <property type="component" value="Unassembled WGS sequence"/>
</dbReference>
<keyword evidence="2" id="KW-1185">Reference proteome</keyword>
<gene>
    <name evidence="1" type="ORF">M5X19_05505</name>
</gene>
<reference evidence="1 2" key="1">
    <citation type="submission" date="2022-05" db="EMBL/GenBank/DDBJ databases">
        <title>Genome Sequencing of Bee-Associated Microbes.</title>
        <authorList>
            <person name="Dunlap C."/>
        </authorList>
    </citation>
    <scope>NUCLEOTIDE SEQUENCE [LARGE SCALE GENOMIC DNA]</scope>
    <source>
        <strain evidence="1 2">NRRL B-14421</strain>
    </source>
</reference>
<comment type="caution">
    <text evidence="1">The sequence shown here is derived from an EMBL/GenBank/DDBJ whole genome shotgun (WGS) entry which is preliminary data.</text>
</comment>
<dbReference type="RefSeq" id="WP_268613958.1">
    <property type="nucleotide sequence ID" value="NZ_JAMDMX010000012.1"/>
</dbReference>
<protein>
    <submittedName>
        <fullName evidence="1">Uncharacterized protein</fullName>
    </submittedName>
</protein>
<evidence type="ECO:0000313" key="2">
    <source>
        <dbReference type="Proteomes" id="UP001527099"/>
    </source>
</evidence>
<proteinExistence type="predicted"/>
<sequence length="342" mass="37658">MHMKKIICLAHDPGGYDVTKPLVTRLNRDANLCEFYCLGPAAGIDKEHASTEEILFSGLEADELPGVCVTGTSWGSDLELRFIRECKERGIPTVSVLDFWSSYASRFELPSGQAVYPDHLVVMDNLAYDEAIEAGVPSNILRVLGHPGLDRWVSTPACNASNIGGEGTKLLFVSQPLSTIYGDTLGYTEYQVFADLLRAIQKDLGEELRIKFHPKESTQMHEAYSNYAIEGELSSLFADFDIVIGMSSMALLLASLSGKITLNYQPGLVSEDMAITNKLGLTKLIHSFDQLVVSLDDARNKLHSRSQQHHGISDVINNPLWFDGKSTERVVSFIRGLAGLCE</sequence>
<accession>A0ABT4G871</accession>